<dbReference type="EMBL" id="JAEPES010000001">
    <property type="protein sequence ID" value="MBK4347045.1"/>
    <property type="molecule type" value="Genomic_DNA"/>
</dbReference>
<dbReference type="SUPFAM" id="SSF82171">
    <property type="entry name" value="DPP6 N-terminal domain-like"/>
    <property type="match status" value="1"/>
</dbReference>
<evidence type="ECO:0000259" key="4">
    <source>
        <dbReference type="Pfam" id="PF00326"/>
    </source>
</evidence>
<accession>A0A934SMQ6</accession>
<comment type="caution">
    <text evidence="6">The sequence shown here is derived from an EMBL/GenBank/DDBJ whole genome shotgun (WGS) entry which is preliminary data.</text>
</comment>
<dbReference type="GO" id="GO:0006508">
    <property type="term" value="P:proteolysis"/>
    <property type="evidence" value="ECO:0007669"/>
    <property type="project" value="InterPro"/>
</dbReference>
<organism evidence="6 7">
    <name type="scientific">Lacisediminihabitans changchengi</name>
    <dbReference type="NCBI Taxonomy" id="2787634"/>
    <lineage>
        <taxon>Bacteria</taxon>
        <taxon>Bacillati</taxon>
        <taxon>Actinomycetota</taxon>
        <taxon>Actinomycetes</taxon>
        <taxon>Micrococcales</taxon>
        <taxon>Microbacteriaceae</taxon>
        <taxon>Lacisediminihabitans</taxon>
    </lineage>
</organism>
<keyword evidence="2" id="KW-0720">Serine protease</keyword>
<dbReference type="InterPro" id="IPR001375">
    <property type="entry name" value="Peptidase_S9_cat"/>
</dbReference>
<evidence type="ECO:0000256" key="3">
    <source>
        <dbReference type="SAM" id="MobiDB-lite"/>
    </source>
</evidence>
<dbReference type="Gene3D" id="3.40.50.1820">
    <property type="entry name" value="alpha/beta hydrolase"/>
    <property type="match status" value="1"/>
</dbReference>
<dbReference type="EMBL" id="JAEPES010000003">
    <property type="protein sequence ID" value="MBK4347832.1"/>
    <property type="molecule type" value="Genomic_DNA"/>
</dbReference>
<dbReference type="Proteomes" id="UP000636458">
    <property type="component" value="Unassembled WGS sequence"/>
</dbReference>
<name>A0A934SMQ6_9MICO</name>
<protein>
    <submittedName>
        <fullName evidence="6">S9 family peptidase</fullName>
    </submittedName>
</protein>
<sequence>MKASDLSLLTSLSRPALHPDGTRAVVAVSHPDLAADRTVGQLWSVAVPGGARRRITRGVADGSPAFSPDGALLAFTRADSDGRGQVFVTETDGGEPIQVTDAPLGIDDYVWSPDSRSLAFTARVPEPGRYGSVADLGPNAEAPRRITTLKYTANGLGYITDRRSHVFLVEVPSPGEEPRYRTAPSVGDEHPDAPAAAPVARQLTTGDADDSAPRFSPDGLRIAFVSARRAPDATLANEIYVVAVAEESTPELLSAPEPLSPADAQFGIDDLGWAADGHLLFTGIELGPHGTDFIGRSGGLFHLDPSTSAVTRLTDTAYDVGGELTVVGDAALVGNVSRGRVTLLRVTHGSDLAGTQIEVVAGGDVEISGVSAVEGTIVVAYAAPETTGELGLVLDGSVVALTDFSAPLREAGIIPAPEFSVESRDGHPVHGWVLTPAGAGPHPVLLVIHGGPFAQYTVSLFDEAQVYADAGYAVVMCNPRGSAGYGEEHGRAVRHAMGTVDLTDVLDFLDGAISANPTFDAGRVGIMGGSYGGYLTAWTIAHDHRFAGAIVERGFLDPEGFVGTSDIGSFFGDEYVGTDAAAIAKQSPQAVVGQVRTPTFVIHSADDLRCPLPQGERYYAALKRRGVETELLIFPGENHELSRSGRPRHRLQRFEAILDWWARSLPVTAPTDNSGTR</sequence>
<evidence type="ECO:0000313" key="5">
    <source>
        <dbReference type="EMBL" id="MBK4347045.1"/>
    </source>
</evidence>
<dbReference type="PANTHER" id="PTHR42776:SF4">
    <property type="entry name" value="ACYLAMINO-ACID-RELEASING ENZYME"/>
    <property type="match status" value="1"/>
</dbReference>
<reference evidence="6" key="1">
    <citation type="submission" date="2021-01" db="EMBL/GenBank/DDBJ databases">
        <title>Lacisediminihabitans sp. nov. strain G11-30, isolated from Antarctic Soil.</title>
        <authorList>
            <person name="Li J."/>
        </authorList>
    </citation>
    <scope>NUCLEOTIDE SEQUENCE</scope>
    <source>
        <strain evidence="6">G11-30</strain>
    </source>
</reference>
<dbReference type="InterPro" id="IPR011042">
    <property type="entry name" value="6-blade_b-propeller_TolB-like"/>
</dbReference>
<evidence type="ECO:0000256" key="2">
    <source>
        <dbReference type="ARBA" id="ARBA00022825"/>
    </source>
</evidence>
<evidence type="ECO:0000256" key="1">
    <source>
        <dbReference type="ARBA" id="ARBA00022801"/>
    </source>
</evidence>
<dbReference type="InterPro" id="IPR029058">
    <property type="entry name" value="AB_hydrolase_fold"/>
</dbReference>
<dbReference type="Pfam" id="PF00326">
    <property type="entry name" value="Peptidase_S9"/>
    <property type="match status" value="1"/>
</dbReference>
<dbReference type="Pfam" id="PF07676">
    <property type="entry name" value="PD40"/>
    <property type="match status" value="2"/>
</dbReference>
<feature type="domain" description="Peptidase S9 prolyl oligopeptidase catalytic" evidence="4">
    <location>
        <begin position="462"/>
        <end position="665"/>
    </location>
</feature>
<keyword evidence="1" id="KW-0378">Hydrolase</keyword>
<keyword evidence="7" id="KW-1185">Reference proteome</keyword>
<dbReference type="SUPFAM" id="SSF53474">
    <property type="entry name" value="alpha/beta-Hydrolases"/>
    <property type="match status" value="1"/>
</dbReference>
<evidence type="ECO:0000313" key="7">
    <source>
        <dbReference type="Proteomes" id="UP000636458"/>
    </source>
</evidence>
<proteinExistence type="predicted"/>
<dbReference type="RefSeq" id="WP_200555310.1">
    <property type="nucleotide sequence ID" value="NZ_JAEPES010000001.1"/>
</dbReference>
<dbReference type="AlphaFoldDB" id="A0A934SMQ6"/>
<dbReference type="GO" id="GO:0004252">
    <property type="term" value="F:serine-type endopeptidase activity"/>
    <property type="evidence" value="ECO:0007669"/>
    <property type="project" value="TreeGrafter"/>
</dbReference>
<feature type="region of interest" description="Disordered" evidence="3">
    <location>
        <begin position="174"/>
        <end position="194"/>
    </location>
</feature>
<dbReference type="InterPro" id="IPR011659">
    <property type="entry name" value="WD40"/>
</dbReference>
<evidence type="ECO:0000313" key="6">
    <source>
        <dbReference type="EMBL" id="MBK4347832.1"/>
    </source>
</evidence>
<dbReference type="Gene3D" id="2.120.10.30">
    <property type="entry name" value="TolB, C-terminal domain"/>
    <property type="match status" value="2"/>
</dbReference>
<dbReference type="PANTHER" id="PTHR42776">
    <property type="entry name" value="SERINE PEPTIDASE S9 FAMILY MEMBER"/>
    <property type="match status" value="1"/>
</dbReference>
<gene>
    <name evidence="5" type="ORF">IV501_05310</name>
    <name evidence="6" type="ORF">IV501_09315</name>
</gene>
<keyword evidence="2" id="KW-0645">Protease</keyword>